<name>A0A7M2GGV8_SPHSA</name>
<evidence type="ECO:0000313" key="1">
    <source>
        <dbReference type="EMBL" id="QOT71605.1"/>
    </source>
</evidence>
<dbReference type="Proteomes" id="UP000593663">
    <property type="component" value="Chromosome 1"/>
</dbReference>
<evidence type="ECO:0000313" key="2">
    <source>
        <dbReference type="Proteomes" id="UP000593663"/>
    </source>
</evidence>
<protein>
    <submittedName>
        <fullName evidence="1">Uncharacterized protein</fullName>
    </submittedName>
</protein>
<dbReference type="EMBL" id="CP060035">
    <property type="protein sequence ID" value="QOT71605.1"/>
    <property type="molecule type" value="Genomic_DNA"/>
</dbReference>
<dbReference type="AlphaFoldDB" id="A0A7M2GGV8"/>
<proteinExistence type="predicted"/>
<dbReference type="KEGG" id="sbar:H5V43_16315"/>
<reference evidence="2" key="1">
    <citation type="submission" date="2020-08" db="EMBL/GenBank/DDBJ databases">
        <title>Complete genome sequence of Sphingobium barthaii strain KK22, a high-molecular-weight polycyclic aromatic hydrocarbon-degrading soil bacterium.</title>
        <authorList>
            <person name="Mori J.F."/>
            <person name="Kanaly R.A."/>
        </authorList>
    </citation>
    <scope>NUCLEOTIDE SEQUENCE [LARGE SCALE GENOMIC DNA]</scope>
    <source>
        <strain evidence="2">KK22</strain>
    </source>
</reference>
<organism evidence="1 2">
    <name type="scientific">Sphingobium fuliginis (strain ATCC 27551)</name>
    <dbReference type="NCBI Taxonomy" id="336203"/>
    <lineage>
        <taxon>Bacteria</taxon>
        <taxon>Pseudomonadati</taxon>
        <taxon>Pseudomonadota</taxon>
        <taxon>Alphaproteobacteria</taxon>
        <taxon>Sphingomonadales</taxon>
        <taxon>Sphingomonadaceae</taxon>
        <taxon>Sphingobium</taxon>
    </lineage>
</organism>
<accession>A0A7M2GGV8</accession>
<sequence length="182" mass="20307">MTPKPSTDGLTFTRVCYGQPVRIFMWEGAPWFEAEPFCTSMGLSIAALDVFNRTATDDDIALYPFDDEPVFAVSPIGAWKLVEANDPNRCAKFAAWAKREAAQLAPDAPLNDPRMFLTLQADGMLPEMPGKYTGRRSEWYALKESPEHQEAKQRARSVLRNMSLRMANPQHFSAPPVAAPSL</sequence>
<gene>
    <name evidence="1" type="ORF">H5V43_16315</name>
</gene>
<dbReference type="RefSeq" id="WP_025551682.1">
    <property type="nucleotide sequence ID" value="NZ_BATN01000134.1"/>
</dbReference>